<evidence type="ECO:0000313" key="2">
    <source>
        <dbReference type="Proteomes" id="UP000308196"/>
    </source>
</evidence>
<dbReference type="Proteomes" id="UP000308196">
    <property type="component" value="Chromosome"/>
</dbReference>
<dbReference type="KEGG" id="stha:NCTC11429_01733"/>
<dbReference type="STRING" id="1123265.GCA_000686625_04384"/>
<gene>
    <name evidence="1" type="ORF">NCTC11429_01733</name>
</gene>
<accession>A0A4U9USF4</accession>
<dbReference type="GeneID" id="78462485"/>
<dbReference type="RefSeq" id="WP_028071003.1">
    <property type="nucleotide sequence ID" value="NZ_JALHSB010000015.1"/>
</dbReference>
<evidence type="ECO:0000313" key="1">
    <source>
        <dbReference type="EMBL" id="VTR36656.1"/>
    </source>
</evidence>
<protein>
    <submittedName>
        <fullName evidence="1">Uncharacterized protein</fullName>
    </submittedName>
</protein>
<organism evidence="1 2">
    <name type="scientific">Sphingobacterium thalpophilum</name>
    <dbReference type="NCBI Taxonomy" id="259"/>
    <lineage>
        <taxon>Bacteria</taxon>
        <taxon>Pseudomonadati</taxon>
        <taxon>Bacteroidota</taxon>
        <taxon>Sphingobacteriia</taxon>
        <taxon>Sphingobacteriales</taxon>
        <taxon>Sphingobacteriaceae</taxon>
        <taxon>Sphingobacterium</taxon>
    </lineage>
</organism>
<dbReference type="EMBL" id="LR590484">
    <property type="protein sequence ID" value="VTR36656.1"/>
    <property type="molecule type" value="Genomic_DNA"/>
</dbReference>
<reference evidence="1 2" key="1">
    <citation type="submission" date="2019-05" db="EMBL/GenBank/DDBJ databases">
        <authorList>
            <consortium name="Pathogen Informatics"/>
        </authorList>
    </citation>
    <scope>NUCLEOTIDE SEQUENCE [LARGE SCALE GENOMIC DNA]</scope>
    <source>
        <strain evidence="1 2">NCTC11429</strain>
    </source>
</reference>
<sequence length="244" mass="28440">MEKYNSLLNGAIFVSSNCGLHIVLRHADGSITREKLLEAFIDNKWEKLLYCVRTSIERNLDYLVICDEQIFHSISDNLSLIDKIASLNRNRRVLEGIFFAYLFSNDVIQISTDLFWTDYVIGIQGALIFNQSFTAILNQDVPTNLKFDIQLSETLKHKLLTSSNLGSIGFIKNYSELFENEDLKILYEGSKLQINLSKQVYDNYHFEKGNLDSQIRFIQSQYHKIYLNYYRIKESLISKLLSYE</sequence>
<dbReference type="AlphaFoldDB" id="A0A4U9USF4"/>
<name>A0A4U9USF4_9SPHI</name>
<proteinExistence type="predicted"/>